<dbReference type="GO" id="GO:0005795">
    <property type="term" value="C:Golgi stack"/>
    <property type="evidence" value="ECO:0007669"/>
    <property type="project" value="InterPro"/>
</dbReference>
<organism evidence="27 28">
    <name type="scientific">Polypedilum vanderplanki</name>
    <name type="common">Sleeping chironomid midge</name>
    <dbReference type="NCBI Taxonomy" id="319348"/>
    <lineage>
        <taxon>Eukaryota</taxon>
        <taxon>Metazoa</taxon>
        <taxon>Ecdysozoa</taxon>
        <taxon>Arthropoda</taxon>
        <taxon>Hexapoda</taxon>
        <taxon>Insecta</taxon>
        <taxon>Pterygota</taxon>
        <taxon>Neoptera</taxon>
        <taxon>Endopterygota</taxon>
        <taxon>Diptera</taxon>
        <taxon>Nematocera</taxon>
        <taxon>Chironomoidea</taxon>
        <taxon>Chironomidae</taxon>
        <taxon>Chironominae</taxon>
        <taxon>Polypedilum</taxon>
        <taxon>Polypedilum</taxon>
    </lineage>
</organism>
<evidence type="ECO:0000256" key="5">
    <source>
        <dbReference type="ARBA" id="ARBA00012613"/>
    </source>
</evidence>
<evidence type="ECO:0000256" key="12">
    <source>
        <dbReference type="ARBA" id="ARBA00022989"/>
    </source>
</evidence>
<dbReference type="GO" id="GO:0046872">
    <property type="term" value="F:metal ion binding"/>
    <property type="evidence" value="ECO:0007669"/>
    <property type="project" value="UniProtKB-KW"/>
</dbReference>
<feature type="binding site" evidence="23">
    <location>
        <position position="177"/>
    </location>
    <ligand>
        <name>substrate</name>
    </ligand>
</feature>
<accession>A0A9J6BVD2</accession>
<dbReference type="Pfam" id="PF05060">
    <property type="entry name" value="MGAT2"/>
    <property type="match status" value="1"/>
</dbReference>
<comment type="caution">
    <text evidence="27">The sequence shown here is derived from an EMBL/GenBank/DDBJ whole genome shotgun (WGS) entry which is preliminary data.</text>
</comment>
<keyword evidence="13" id="KW-0333">Golgi apparatus</keyword>
<feature type="disulfide bond" evidence="25">
    <location>
        <begin position="219"/>
        <end position="233"/>
    </location>
</feature>
<evidence type="ECO:0000256" key="9">
    <source>
        <dbReference type="ARBA" id="ARBA00022692"/>
    </source>
</evidence>
<dbReference type="OrthoDB" id="6019616at2759"/>
<evidence type="ECO:0000256" key="18">
    <source>
        <dbReference type="ARBA" id="ARBA00029663"/>
    </source>
</evidence>
<evidence type="ECO:0000256" key="8">
    <source>
        <dbReference type="ARBA" id="ARBA00022679"/>
    </source>
</evidence>
<dbReference type="GO" id="GO:0008455">
    <property type="term" value="F:alpha-1,6-mannosylglycoprotein 2-beta-N-acetylglucosaminyltransferase activity"/>
    <property type="evidence" value="ECO:0007669"/>
    <property type="project" value="UniProtKB-EC"/>
</dbReference>
<evidence type="ECO:0000256" key="15">
    <source>
        <dbReference type="ARBA" id="ARBA00023157"/>
    </source>
</evidence>
<name>A0A9J6BVD2_POLVA</name>
<comment type="cofactor">
    <cofactor evidence="1 24">
        <name>Mn(2+)</name>
        <dbReference type="ChEBI" id="CHEBI:29035"/>
    </cofactor>
</comment>
<keyword evidence="11" id="KW-0735">Signal-anchor</keyword>
<evidence type="ECO:0000256" key="22">
    <source>
        <dbReference type="ARBA" id="ARBA00093257"/>
    </source>
</evidence>
<keyword evidence="9 26" id="KW-0812">Transmembrane</keyword>
<evidence type="ECO:0000256" key="2">
    <source>
        <dbReference type="ARBA" id="ARBA00004323"/>
    </source>
</evidence>
<evidence type="ECO:0000256" key="4">
    <source>
        <dbReference type="ARBA" id="ARBA00011011"/>
    </source>
</evidence>
<evidence type="ECO:0000256" key="11">
    <source>
        <dbReference type="ARBA" id="ARBA00022968"/>
    </source>
</evidence>
<keyword evidence="8" id="KW-0808">Transferase</keyword>
<keyword evidence="16" id="KW-0325">Glycoprotein</keyword>
<dbReference type="GO" id="GO:0006487">
    <property type="term" value="P:protein N-linked glycosylation"/>
    <property type="evidence" value="ECO:0007669"/>
    <property type="project" value="TreeGrafter"/>
</dbReference>
<feature type="binding site" evidence="24">
    <location>
        <position position="400"/>
    </location>
    <ligand>
        <name>Mn(2+)</name>
        <dbReference type="ChEBI" id="CHEBI:29035"/>
    </ligand>
</feature>
<keyword evidence="14 26" id="KW-0472">Membrane</keyword>
<evidence type="ECO:0000256" key="14">
    <source>
        <dbReference type="ARBA" id="ARBA00023136"/>
    </source>
</evidence>
<evidence type="ECO:0000256" key="21">
    <source>
        <dbReference type="ARBA" id="ARBA00032915"/>
    </source>
</evidence>
<sequence>MRAYPPYTNKRKIQLVLPNSPYTVLARRKRLLRLCIVLFILVFIIVQLNVINYDFHSTTNVDSSHNNDTTQALLQSIPAVLHKYLKPKNNSQVVTNSSQIANNEKYQAINISEIQRSIERYNEYQTIINEEIFGPLYNDSIVIVVQVHKRITYLRHLIVSLAQARDISKTLLIFSHDYYDEEINELVQSIDFCKVMQIFYPFSIQTHPNEFPGTNPNDCRRDMKKEQALIAKCNNAEYPDLYGHYREASFTQTKHHWWWKANRVFDQLEVTKYHKGLVLFLEEDHYVAEDFLYLLKMMQLKAFELCAKCNIMSLGTYLKTFNYYTYNNNHKKVEVTPWISSKHNMGFSFNRSTWHQIKSCAKFFCSYDDYNWDWSLSYTSHQCLKNKLFAMVTRGPRVFHIGECGVHHKCGKKSEKDSGNQVISKVQQVLNVATKSNQLFPNNLMLTVASIVKKQKIRKGNGGWSDKRDHLLCLNMTLGVR</sequence>
<comment type="pathway">
    <text evidence="3">Protein modification; protein glycosylation.</text>
</comment>
<dbReference type="AlphaFoldDB" id="A0A9J6BVD2"/>
<evidence type="ECO:0000256" key="6">
    <source>
        <dbReference type="ARBA" id="ARBA00014817"/>
    </source>
</evidence>
<feature type="binding site" evidence="24">
    <location>
        <position position="284"/>
    </location>
    <ligand>
        <name>Mn(2+)</name>
        <dbReference type="ChEBI" id="CHEBI:29035"/>
    </ligand>
</feature>
<dbReference type="GO" id="GO:0009312">
    <property type="term" value="P:oligosaccharide biosynthetic process"/>
    <property type="evidence" value="ECO:0007669"/>
    <property type="project" value="InterPro"/>
</dbReference>
<evidence type="ECO:0000256" key="20">
    <source>
        <dbReference type="ARBA" id="ARBA00032552"/>
    </source>
</evidence>
<evidence type="ECO:0000256" key="26">
    <source>
        <dbReference type="SAM" id="Phobius"/>
    </source>
</evidence>
<comment type="subcellular location">
    <subcellularLocation>
        <location evidence="2">Golgi apparatus membrane</location>
        <topology evidence="2">Single-pass type II membrane protein</topology>
    </subcellularLocation>
</comment>
<evidence type="ECO:0000256" key="17">
    <source>
        <dbReference type="ARBA" id="ARBA00023211"/>
    </source>
</evidence>
<evidence type="ECO:0000313" key="27">
    <source>
        <dbReference type="EMBL" id="KAG5673852.1"/>
    </source>
</evidence>
<dbReference type="EC" id="2.4.1.143" evidence="5"/>
<gene>
    <name evidence="27" type="ORF">PVAND_003863</name>
</gene>
<feature type="disulfide bond" evidence="25">
    <location>
        <begin position="360"/>
        <end position="383"/>
    </location>
</feature>
<feature type="binding site" evidence="23">
    <location>
        <begin position="146"/>
        <end position="150"/>
    </location>
    <ligand>
        <name>substrate</name>
    </ligand>
</feature>
<evidence type="ECO:0000256" key="13">
    <source>
        <dbReference type="ARBA" id="ARBA00023034"/>
    </source>
</evidence>
<dbReference type="InterPro" id="IPR029044">
    <property type="entry name" value="Nucleotide-diphossugar_trans"/>
</dbReference>
<proteinExistence type="inferred from homology"/>
<dbReference type="EMBL" id="JADBJN010000003">
    <property type="protein sequence ID" value="KAG5673852.1"/>
    <property type="molecule type" value="Genomic_DNA"/>
</dbReference>
<evidence type="ECO:0000313" key="28">
    <source>
        <dbReference type="Proteomes" id="UP001107558"/>
    </source>
</evidence>
<keyword evidence="10 24" id="KW-0479">Metal-binding</keyword>
<protein>
    <recommendedName>
        <fullName evidence="6">Alpha-1,6-mannosyl-glycoprotein 2-beta-N-acetylglucosaminyltransferase</fullName>
        <ecNumber evidence="5">2.4.1.143</ecNumber>
    </recommendedName>
    <alternativeName>
        <fullName evidence="21">Beta-1,2-N-acetylglucosaminyltransferase II</fullName>
    </alternativeName>
    <alternativeName>
        <fullName evidence="20">GlcNAc-T II</fullName>
    </alternativeName>
    <alternativeName>
        <fullName evidence="19">Mannoside acetylglucosaminyltransferase 2</fullName>
    </alternativeName>
    <alternativeName>
        <fullName evidence="18">N-glycosyl-oligosaccharide-glycoprotein N-acetylglucosaminyltransferase II</fullName>
    </alternativeName>
</protein>
<evidence type="ECO:0000256" key="3">
    <source>
        <dbReference type="ARBA" id="ARBA00004922"/>
    </source>
</evidence>
<dbReference type="SUPFAM" id="SSF53448">
    <property type="entry name" value="Nucleotide-diphospho-sugar transferases"/>
    <property type="match status" value="1"/>
</dbReference>
<dbReference type="InterPro" id="IPR007754">
    <property type="entry name" value="GlcNAc_II"/>
</dbReference>
<evidence type="ECO:0000256" key="16">
    <source>
        <dbReference type="ARBA" id="ARBA00023180"/>
    </source>
</evidence>
<evidence type="ECO:0000256" key="24">
    <source>
        <dbReference type="PIRSR" id="PIRSR607754-2"/>
    </source>
</evidence>
<feature type="disulfide bond" evidence="25">
    <location>
        <begin position="306"/>
        <end position="309"/>
    </location>
</feature>
<dbReference type="Proteomes" id="UP001107558">
    <property type="component" value="Chromosome 3"/>
</dbReference>
<dbReference type="PANTHER" id="PTHR12871:SF0">
    <property type="entry name" value="ALPHA-1,6-MANNOSYL-GLYCOPROTEIN 2-BETA-N-ACETYLGLUCOSAMINYLTRANSFERASE"/>
    <property type="match status" value="1"/>
</dbReference>
<dbReference type="Gene3D" id="3.90.550.10">
    <property type="entry name" value="Spore Coat Polysaccharide Biosynthesis Protein SpsA, Chain A"/>
    <property type="match status" value="1"/>
</dbReference>
<evidence type="ECO:0000256" key="10">
    <source>
        <dbReference type="ARBA" id="ARBA00022723"/>
    </source>
</evidence>
<comment type="catalytic activity">
    <reaction evidence="22">
        <text>an N(4)-{beta-D-GlcNAc-(1-&gt;2)-alpha-D-Man-(1-&gt;3)-[alpha-D-Man-(1-&gt;6)]-beta-D-Man-(1-&gt;4)-beta-D-GlcNAc-(1-&gt;4)-beta-D-GlcNAc}-L-asparaginyl-[protein] + UDP-N-acetyl-alpha-D-glucosamine = N(4)-{beta-D-GlcNAc-(1-&gt;2)-alpha-D-Man-(1-&gt;3)-[beta-D-GlcNAc-(1-&gt;2)-alpha-D-Man-(1-&gt;6)]-beta-D-Man-(1-&gt;4)-beta-D-GlcNAc-(1-&gt;4)-beta-D-GlcNAc}-L-asparaginyl-[protein] + UDP + H(+)</text>
        <dbReference type="Rhea" id="RHEA:12941"/>
        <dbReference type="Rhea" id="RHEA-COMP:13526"/>
        <dbReference type="Rhea" id="RHEA-COMP:14369"/>
        <dbReference type="ChEBI" id="CHEBI:15378"/>
        <dbReference type="ChEBI" id="CHEBI:57705"/>
        <dbReference type="ChEBI" id="CHEBI:58223"/>
        <dbReference type="ChEBI" id="CHEBI:60615"/>
        <dbReference type="ChEBI" id="CHEBI:60651"/>
        <dbReference type="EC" id="2.4.1.143"/>
    </reaction>
</comment>
<keyword evidence="12 26" id="KW-1133">Transmembrane helix</keyword>
<keyword evidence="28" id="KW-1185">Reference proteome</keyword>
<feature type="disulfide bond" evidence="25">
    <location>
        <begin position="365"/>
        <end position="473"/>
    </location>
</feature>
<dbReference type="GO" id="GO:0000139">
    <property type="term" value="C:Golgi membrane"/>
    <property type="evidence" value="ECO:0007669"/>
    <property type="project" value="UniProtKB-SubCell"/>
</dbReference>
<evidence type="ECO:0000256" key="1">
    <source>
        <dbReference type="ARBA" id="ARBA00001936"/>
    </source>
</evidence>
<keyword evidence="15 25" id="KW-1015">Disulfide bond</keyword>
<dbReference type="PANTHER" id="PTHR12871">
    <property type="entry name" value="BETA-1,2-N-ACETYLGLUCOSAMINYLTRANSFERASE II"/>
    <property type="match status" value="1"/>
</dbReference>
<keyword evidence="17 24" id="KW-0464">Manganese</keyword>
<evidence type="ECO:0000256" key="7">
    <source>
        <dbReference type="ARBA" id="ARBA00022676"/>
    </source>
</evidence>
<feature type="transmembrane region" description="Helical" evidence="26">
    <location>
        <begin position="31"/>
        <end position="51"/>
    </location>
</feature>
<feature type="binding site" evidence="23">
    <location>
        <begin position="252"/>
        <end position="256"/>
    </location>
    <ligand>
        <name>substrate</name>
    </ligand>
</feature>
<evidence type="ECO:0000256" key="19">
    <source>
        <dbReference type="ARBA" id="ARBA00031203"/>
    </source>
</evidence>
<keyword evidence="7" id="KW-0328">Glycosyltransferase</keyword>
<evidence type="ECO:0000256" key="23">
    <source>
        <dbReference type="PIRSR" id="PIRSR607754-1"/>
    </source>
</evidence>
<evidence type="ECO:0000256" key="25">
    <source>
        <dbReference type="PIRSR" id="PIRSR607754-3"/>
    </source>
</evidence>
<comment type="similarity">
    <text evidence="4">Belongs to the glycosyltransferase 16 (GT16) protein family.</text>
</comment>
<reference evidence="27" key="1">
    <citation type="submission" date="2021-03" db="EMBL/GenBank/DDBJ databases">
        <title>Chromosome level genome of the anhydrobiotic midge Polypedilum vanderplanki.</title>
        <authorList>
            <person name="Yoshida Y."/>
            <person name="Kikawada T."/>
            <person name="Gusev O."/>
        </authorList>
    </citation>
    <scope>NUCLEOTIDE SEQUENCE</scope>
    <source>
        <strain evidence="27">NIAS01</strain>
        <tissue evidence="27">Whole body or cell culture</tissue>
    </source>
</reference>